<keyword evidence="6" id="KW-0808">Transferase</keyword>
<evidence type="ECO:0000313" key="15">
    <source>
        <dbReference type="EMBL" id="TQL58852.1"/>
    </source>
</evidence>
<dbReference type="SMART" id="SM00304">
    <property type="entry name" value="HAMP"/>
    <property type="match status" value="1"/>
</dbReference>
<evidence type="ECO:0000256" key="9">
    <source>
        <dbReference type="ARBA" id="ARBA00022989"/>
    </source>
</evidence>
<evidence type="ECO:0000259" key="13">
    <source>
        <dbReference type="PROSITE" id="PS50109"/>
    </source>
</evidence>
<evidence type="ECO:0000256" key="3">
    <source>
        <dbReference type="ARBA" id="ARBA00004236"/>
    </source>
</evidence>
<feature type="transmembrane region" description="Helical" evidence="12">
    <location>
        <begin position="181"/>
        <end position="200"/>
    </location>
</feature>
<dbReference type="PROSITE" id="PS50885">
    <property type="entry name" value="HAMP"/>
    <property type="match status" value="1"/>
</dbReference>
<evidence type="ECO:0000313" key="16">
    <source>
        <dbReference type="Proteomes" id="UP000319514"/>
    </source>
</evidence>
<dbReference type="SMART" id="SM00387">
    <property type="entry name" value="HATPase_c"/>
    <property type="match status" value="1"/>
</dbReference>
<comment type="cofactor">
    <cofactor evidence="2">
        <name>a divalent metal cation</name>
        <dbReference type="ChEBI" id="CHEBI:60240"/>
    </cofactor>
</comment>
<dbReference type="SUPFAM" id="SSF158472">
    <property type="entry name" value="HAMP domain-like"/>
    <property type="match status" value="1"/>
</dbReference>
<dbReference type="InterPro" id="IPR003594">
    <property type="entry name" value="HATPase_dom"/>
</dbReference>
<evidence type="ECO:0000256" key="7">
    <source>
        <dbReference type="ARBA" id="ARBA00022692"/>
    </source>
</evidence>
<dbReference type="InterPro" id="IPR005467">
    <property type="entry name" value="His_kinase_dom"/>
</dbReference>
<dbReference type="OrthoDB" id="9786919at2"/>
<dbReference type="Gene3D" id="6.10.340.10">
    <property type="match status" value="1"/>
</dbReference>
<dbReference type="CDD" id="cd06225">
    <property type="entry name" value="HAMP"/>
    <property type="match status" value="1"/>
</dbReference>
<dbReference type="GO" id="GO:0005886">
    <property type="term" value="C:plasma membrane"/>
    <property type="evidence" value="ECO:0007669"/>
    <property type="project" value="UniProtKB-SubCell"/>
</dbReference>
<keyword evidence="9 12" id="KW-1133">Transmembrane helix</keyword>
<keyword evidence="11 12" id="KW-0472">Membrane</keyword>
<evidence type="ECO:0000256" key="1">
    <source>
        <dbReference type="ARBA" id="ARBA00000085"/>
    </source>
</evidence>
<dbReference type="PROSITE" id="PS50109">
    <property type="entry name" value="HIS_KIN"/>
    <property type="match status" value="1"/>
</dbReference>
<keyword evidence="7 12" id="KW-0812">Transmembrane</keyword>
<dbReference type="AlphaFoldDB" id="A0A542ZET6"/>
<feature type="domain" description="Histidine kinase" evidence="13">
    <location>
        <begin position="269"/>
        <end position="489"/>
    </location>
</feature>
<dbReference type="PANTHER" id="PTHR45436:SF5">
    <property type="entry name" value="SENSOR HISTIDINE KINASE TRCS"/>
    <property type="match status" value="1"/>
</dbReference>
<dbReference type="GO" id="GO:0005509">
    <property type="term" value="F:calcium ion binding"/>
    <property type="evidence" value="ECO:0007669"/>
    <property type="project" value="UniProtKB-ARBA"/>
</dbReference>
<keyword evidence="5" id="KW-0597">Phosphoprotein</keyword>
<evidence type="ECO:0000256" key="11">
    <source>
        <dbReference type="ARBA" id="ARBA00023136"/>
    </source>
</evidence>
<sequence length="497" mass="53335">MTGEQVPAHRRKVERLARPFEALPLRVRLVAVVLILLFVSLTLTGVTALFLMRRSLMTAVDADLRTAAGPTISQVARTLDSRRGIPTNYATRFIFPTDGTVISGPPSTAEARQHPRVPKLTLADIRVRTHEPFTVSSTDGDGRWRMVAGAGITTDGEAVIYAIAVPLFDVDASITDMKESLLIIGLGVMLACALIGWFAVRRAFRPLTQIEDTAAAIAGGDLARRVPERTAKDEVTSLSRSLNAMLAQIEQSFAVREASEERMRQFVADASHELRTPLAAVRGYAELFRQGAVTKPEDVATAMRRIEDEAKRMGVLVDDLLLLARLDDERPMTFAPIDLTVLAADAVQDAKALDPSRVITLSGLNGDLQPTTVEGDEARLRQVLTNLVGNAVNHTPPGTPLEVAVGSRERGRALLEVRDHGPGVDPAAARRVFERFYRADPSRMRGHGGGNGLGLAIVAAIVNAHHGKVGVAQTPGGGATFVVDLPTANSQTASSKG</sequence>
<evidence type="ECO:0000256" key="6">
    <source>
        <dbReference type="ARBA" id="ARBA00022679"/>
    </source>
</evidence>
<comment type="catalytic activity">
    <reaction evidence="1">
        <text>ATP + protein L-histidine = ADP + protein N-phospho-L-histidine.</text>
        <dbReference type="EC" id="2.7.13.3"/>
    </reaction>
</comment>
<dbReference type="CDD" id="cd00075">
    <property type="entry name" value="HATPase"/>
    <property type="match status" value="1"/>
</dbReference>
<dbReference type="InterPro" id="IPR050428">
    <property type="entry name" value="TCS_sensor_his_kinase"/>
</dbReference>
<evidence type="ECO:0000256" key="8">
    <source>
        <dbReference type="ARBA" id="ARBA00022777"/>
    </source>
</evidence>
<dbReference type="RefSeq" id="WP_141786937.1">
    <property type="nucleotide sequence ID" value="NZ_BAAAKX010000003.1"/>
</dbReference>
<dbReference type="EC" id="2.7.13.3" evidence="4"/>
<dbReference type="Gene3D" id="1.10.287.130">
    <property type="match status" value="1"/>
</dbReference>
<evidence type="ECO:0000256" key="4">
    <source>
        <dbReference type="ARBA" id="ARBA00012438"/>
    </source>
</evidence>
<keyword evidence="8 15" id="KW-0418">Kinase</keyword>
<protein>
    <recommendedName>
        <fullName evidence="4">histidine kinase</fullName>
        <ecNumber evidence="4">2.7.13.3</ecNumber>
    </recommendedName>
</protein>
<dbReference type="FunFam" id="3.30.565.10:FF:000006">
    <property type="entry name" value="Sensor histidine kinase WalK"/>
    <property type="match status" value="1"/>
</dbReference>
<dbReference type="Proteomes" id="UP000319514">
    <property type="component" value="Unassembled WGS sequence"/>
</dbReference>
<evidence type="ECO:0000256" key="12">
    <source>
        <dbReference type="SAM" id="Phobius"/>
    </source>
</evidence>
<name>A0A542ZET6_9MICO</name>
<evidence type="ECO:0000259" key="14">
    <source>
        <dbReference type="PROSITE" id="PS50885"/>
    </source>
</evidence>
<keyword evidence="10" id="KW-0902">Two-component regulatory system</keyword>
<comment type="subcellular location">
    <subcellularLocation>
        <location evidence="3">Cell membrane</location>
    </subcellularLocation>
</comment>
<feature type="transmembrane region" description="Helical" evidence="12">
    <location>
        <begin position="29"/>
        <end position="51"/>
    </location>
</feature>
<comment type="caution">
    <text evidence="15">The sequence shown here is derived from an EMBL/GenBank/DDBJ whole genome shotgun (WGS) entry which is preliminary data.</text>
</comment>
<dbReference type="Pfam" id="PF00512">
    <property type="entry name" value="HisKA"/>
    <property type="match status" value="1"/>
</dbReference>
<evidence type="ECO:0000256" key="10">
    <source>
        <dbReference type="ARBA" id="ARBA00023012"/>
    </source>
</evidence>
<reference evidence="15 16" key="1">
    <citation type="submission" date="2019-06" db="EMBL/GenBank/DDBJ databases">
        <title>Sequencing the genomes of 1000 actinobacteria strains.</title>
        <authorList>
            <person name="Klenk H.-P."/>
        </authorList>
    </citation>
    <scope>NUCLEOTIDE SEQUENCE [LARGE SCALE GENOMIC DNA]</scope>
    <source>
        <strain evidence="15 16">DSM 18082</strain>
    </source>
</reference>
<accession>A0A542ZET6</accession>
<dbReference type="Gene3D" id="3.30.565.10">
    <property type="entry name" value="Histidine kinase-like ATPase, C-terminal domain"/>
    <property type="match status" value="1"/>
</dbReference>
<proteinExistence type="predicted"/>
<gene>
    <name evidence="15" type="ORF">FB474_0191</name>
</gene>
<dbReference type="InterPro" id="IPR036097">
    <property type="entry name" value="HisK_dim/P_sf"/>
</dbReference>
<dbReference type="InterPro" id="IPR003660">
    <property type="entry name" value="HAMP_dom"/>
</dbReference>
<dbReference type="InterPro" id="IPR004358">
    <property type="entry name" value="Sig_transdc_His_kin-like_C"/>
</dbReference>
<keyword evidence="16" id="KW-1185">Reference proteome</keyword>
<dbReference type="CDD" id="cd00082">
    <property type="entry name" value="HisKA"/>
    <property type="match status" value="1"/>
</dbReference>
<dbReference type="Pfam" id="PF02518">
    <property type="entry name" value="HATPase_c"/>
    <property type="match status" value="1"/>
</dbReference>
<dbReference type="PRINTS" id="PR00344">
    <property type="entry name" value="BCTRLSENSOR"/>
</dbReference>
<organism evidence="15 16">
    <name type="scientific">Oryzihumus leptocrescens</name>
    <dbReference type="NCBI Taxonomy" id="297536"/>
    <lineage>
        <taxon>Bacteria</taxon>
        <taxon>Bacillati</taxon>
        <taxon>Actinomycetota</taxon>
        <taxon>Actinomycetes</taxon>
        <taxon>Micrococcales</taxon>
        <taxon>Intrasporangiaceae</taxon>
        <taxon>Oryzihumus</taxon>
    </lineage>
</organism>
<dbReference type="GO" id="GO:0000155">
    <property type="term" value="F:phosphorelay sensor kinase activity"/>
    <property type="evidence" value="ECO:0007669"/>
    <property type="project" value="InterPro"/>
</dbReference>
<dbReference type="SUPFAM" id="SSF55874">
    <property type="entry name" value="ATPase domain of HSP90 chaperone/DNA topoisomerase II/histidine kinase"/>
    <property type="match status" value="1"/>
</dbReference>
<dbReference type="SUPFAM" id="SSF47384">
    <property type="entry name" value="Homodimeric domain of signal transducing histidine kinase"/>
    <property type="match status" value="1"/>
</dbReference>
<dbReference type="Pfam" id="PF00672">
    <property type="entry name" value="HAMP"/>
    <property type="match status" value="1"/>
</dbReference>
<dbReference type="EMBL" id="VFOQ01000001">
    <property type="protein sequence ID" value="TQL58852.1"/>
    <property type="molecule type" value="Genomic_DNA"/>
</dbReference>
<feature type="domain" description="HAMP" evidence="14">
    <location>
        <begin position="201"/>
        <end position="254"/>
    </location>
</feature>
<dbReference type="FunFam" id="1.10.287.130:FF:000001">
    <property type="entry name" value="Two-component sensor histidine kinase"/>
    <property type="match status" value="1"/>
</dbReference>
<dbReference type="PANTHER" id="PTHR45436">
    <property type="entry name" value="SENSOR HISTIDINE KINASE YKOH"/>
    <property type="match status" value="1"/>
</dbReference>
<dbReference type="InterPro" id="IPR036890">
    <property type="entry name" value="HATPase_C_sf"/>
</dbReference>
<dbReference type="SMART" id="SM00388">
    <property type="entry name" value="HisKA"/>
    <property type="match status" value="1"/>
</dbReference>
<dbReference type="InterPro" id="IPR003661">
    <property type="entry name" value="HisK_dim/P_dom"/>
</dbReference>
<evidence type="ECO:0000256" key="5">
    <source>
        <dbReference type="ARBA" id="ARBA00022553"/>
    </source>
</evidence>
<evidence type="ECO:0000256" key="2">
    <source>
        <dbReference type="ARBA" id="ARBA00001968"/>
    </source>
</evidence>